<dbReference type="PIRSF" id="PIRSF000239">
    <property type="entry name" value="AHPC"/>
    <property type="match status" value="1"/>
</dbReference>
<feature type="active site" description="Cysteine sulfenic acid (-SOH) intermediate; for peroxidase activity" evidence="10">
    <location>
        <position position="49"/>
    </location>
</feature>
<comment type="catalytic activity">
    <reaction evidence="8">
        <text>a hydroperoxide + [thioredoxin]-dithiol = an alcohol + [thioredoxin]-disulfide + H2O</text>
        <dbReference type="Rhea" id="RHEA:62620"/>
        <dbReference type="Rhea" id="RHEA-COMP:10698"/>
        <dbReference type="Rhea" id="RHEA-COMP:10700"/>
        <dbReference type="ChEBI" id="CHEBI:15377"/>
        <dbReference type="ChEBI" id="CHEBI:29950"/>
        <dbReference type="ChEBI" id="CHEBI:30879"/>
        <dbReference type="ChEBI" id="CHEBI:35924"/>
        <dbReference type="ChEBI" id="CHEBI:50058"/>
        <dbReference type="EC" id="1.11.1.24"/>
    </reaction>
</comment>
<dbReference type="EMBL" id="KZ288357">
    <property type="protein sequence ID" value="PBC27142.1"/>
    <property type="molecule type" value="Genomic_DNA"/>
</dbReference>
<gene>
    <name evidence="12" type="ORF">APICC_04288</name>
</gene>
<dbReference type="Proteomes" id="UP000242457">
    <property type="component" value="Unassembled WGS sequence"/>
</dbReference>
<keyword evidence="4 9" id="KW-0049">Antioxidant</keyword>
<keyword evidence="5 9" id="KW-0560">Oxidoreductase</keyword>
<dbReference type="InterPro" id="IPR019479">
    <property type="entry name" value="Peroxiredoxin_C"/>
</dbReference>
<dbReference type="SUPFAM" id="SSF52833">
    <property type="entry name" value="Thioredoxin-like"/>
    <property type="match status" value="1"/>
</dbReference>
<dbReference type="EC" id="1.11.1.24" evidence="2"/>
<dbReference type="GO" id="GO:0019430">
    <property type="term" value="P:removal of superoxide radicals"/>
    <property type="evidence" value="ECO:0007669"/>
    <property type="project" value="TreeGrafter"/>
</dbReference>
<evidence type="ECO:0000256" key="8">
    <source>
        <dbReference type="ARBA" id="ARBA00049091"/>
    </source>
</evidence>
<dbReference type="Pfam" id="PF00578">
    <property type="entry name" value="AhpC-TSA"/>
    <property type="match status" value="1"/>
</dbReference>
<proteinExistence type="inferred from homology"/>
<dbReference type="PANTHER" id="PTHR10681">
    <property type="entry name" value="THIOREDOXIN PEROXIDASE"/>
    <property type="match status" value="1"/>
</dbReference>
<keyword evidence="7 9" id="KW-0676">Redox-active center</keyword>
<dbReference type="STRING" id="94128.A0A2A3E783"/>
<evidence type="ECO:0000256" key="9">
    <source>
        <dbReference type="PIRNR" id="PIRNR000239"/>
    </source>
</evidence>
<keyword evidence="13" id="KW-1185">Reference proteome</keyword>
<evidence type="ECO:0000256" key="1">
    <source>
        <dbReference type="ARBA" id="ARBA00009796"/>
    </source>
</evidence>
<dbReference type="GO" id="GO:0008379">
    <property type="term" value="F:thioredoxin peroxidase activity"/>
    <property type="evidence" value="ECO:0007669"/>
    <property type="project" value="TreeGrafter"/>
</dbReference>
<dbReference type="GO" id="GO:0005829">
    <property type="term" value="C:cytosol"/>
    <property type="evidence" value="ECO:0007669"/>
    <property type="project" value="TreeGrafter"/>
</dbReference>
<dbReference type="InterPro" id="IPR000866">
    <property type="entry name" value="AhpC/TSA"/>
</dbReference>
<dbReference type="FunFam" id="3.40.30.10:FF:000003">
    <property type="entry name" value="Peroxiredoxin 1"/>
    <property type="match status" value="1"/>
</dbReference>
<dbReference type="GO" id="GO:0045454">
    <property type="term" value="P:cell redox homeostasis"/>
    <property type="evidence" value="ECO:0007669"/>
    <property type="project" value="TreeGrafter"/>
</dbReference>
<comment type="function">
    <text evidence="9">Thiol-specific peroxidase that catalyzes the reduction of hydrogen peroxide and organic hydroperoxides to water and alcohols, respectively.</text>
</comment>
<sequence length="195" mass="21878">MPVPALQKRAPDFRGTAVVNGEFKDISLSDYHGKYLVLFFYPLDFTFVCPTEIIAFSDRADEFEQIGCKLIAASTDSHFSHLAWVNTPRKQGGLGEMNIPLLADKSSKIARDYGVLDEESGIPFRGLFIIDDKQNLRQITINDLPVGRSVDETLRLVQAFQYTDKHGEVCPAGWKPGKKTMKPDVVGSKEYFKDT</sequence>
<dbReference type="Pfam" id="PF10417">
    <property type="entry name" value="1-cysPrx_C"/>
    <property type="match status" value="1"/>
</dbReference>
<evidence type="ECO:0000256" key="4">
    <source>
        <dbReference type="ARBA" id="ARBA00022862"/>
    </source>
</evidence>
<organism evidence="12 13">
    <name type="scientific">Apis cerana cerana</name>
    <name type="common">Oriental honeybee</name>
    <dbReference type="NCBI Taxonomy" id="94128"/>
    <lineage>
        <taxon>Eukaryota</taxon>
        <taxon>Metazoa</taxon>
        <taxon>Ecdysozoa</taxon>
        <taxon>Arthropoda</taxon>
        <taxon>Hexapoda</taxon>
        <taxon>Insecta</taxon>
        <taxon>Pterygota</taxon>
        <taxon>Neoptera</taxon>
        <taxon>Endopterygota</taxon>
        <taxon>Hymenoptera</taxon>
        <taxon>Apocrita</taxon>
        <taxon>Aculeata</taxon>
        <taxon>Apoidea</taxon>
        <taxon>Anthophila</taxon>
        <taxon>Apidae</taxon>
        <taxon>Apis</taxon>
    </lineage>
</organism>
<dbReference type="GO" id="GO:0008340">
    <property type="term" value="P:determination of adult lifespan"/>
    <property type="evidence" value="ECO:0007669"/>
    <property type="project" value="UniProtKB-ARBA"/>
</dbReference>
<evidence type="ECO:0000313" key="12">
    <source>
        <dbReference type="EMBL" id="PBC27142.1"/>
    </source>
</evidence>
<dbReference type="Gene3D" id="3.40.30.10">
    <property type="entry name" value="Glutaredoxin"/>
    <property type="match status" value="1"/>
</dbReference>
<comment type="similarity">
    <text evidence="1">Belongs to the peroxiredoxin family. AhpC/Prx1 subfamily.</text>
</comment>
<evidence type="ECO:0000256" key="2">
    <source>
        <dbReference type="ARBA" id="ARBA00013017"/>
    </source>
</evidence>
<evidence type="ECO:0000256" key="10">
    <source>
        <dbReference type="PIRSR" id="PIRSR000239-1"/>
    </source>
</evidence>
<dbReference type="PROSITE" id="PS51352">
    <property type="entry name" value="THIOREDOXIN_2"/>
    <property type="match status" value="1"/>
</dbReference>
<evidence type="ECO:0000256" key="7">
    <source>
        <dbReference type="ARBA" id="ARBA00023284"/>
    </source>
</evidence>
<evidence type="ECO:0000256" key="3">
    <source>
        <dbReference type="ARBA" id="ARBA00022559"/>
    </source>
</evidence>
<dbReference type="InterPro" id="IPR050217">
    <property type="entry name" value="Peroxiredoxin"/>
</dbReference>
<dbReference type="PANTHER" id="PTHR10681:SF163">
    <property type="entry name" value="AT16346P-RELATED"/>
    <property type="match status" value="1"/>
</dbReference>
<dbReference type="InterPro" id="IPR024706">
    <property type="entry name" value="Peroxiredoxin_AhpC-typ"/>
</dbReference>
<keyword evidence="3 9" id="KW-0575">Peroxidase</keyword>
<name>A0A2A3E783_APICC</name>
<feature type="domain" description="Thioredoxin" evidence="11">
    <location>
        <begin position="4"/>
        <end position="162"/>
    </location>
</feature>
<evidence type="ECO:0000259" key="11">
    <source>
        <dbReference type="PROSITE" id="PS51352"/>
    </source>
</evidence>
<protein>
    <recommendedName>
        <fullName evidence="2">thioredoxin-dependent peroxiredoxin</fullName>
        <ecNumber evidence="2">1.11.1.24</ecNumber>
    </recommendedName>
</protein>
<evidence type="ECO:0000313" key="13">
    <source>
        <dbReference type="Proteomes" id="UP000242457"/>
    </source>
</evidence>
<dbReference type="GO" id="GO:0042744">
    <property type="term" value="P:hydrogen peroxide catabolic process"/>
    <property type="evidence" value="ECO:0007669"/>
    <property type="project" value="TreeGrafter"/>
</dbReference>
<accession>A0A2A3E783</accession>
<keyword evidence="6" id="KW-1015">Disulfide bond</keyword>
<evidence type="ECO:0000256" key="6">
    <source>
        <dbReference type="ARBA" id="ARBA00023157"/>
    </source>
</evidence>
<dbReference type="OrthoDB" id="185659at2759"/>
<dbReference type="AlphaFoldDB" id="A0A2A3E783"/>
<reference evidence="12 13" key="1">
    <citation type="submission" date="2014-07" db="EMBL/GenBank/DDBJ databases">
        <title>Genomic and transcriptomic analysis on Apis cerana provide comprehensive insights into honey bee biology.</title>
        <authorList>
            <person name="Diao Q."/>
            <person name="Sun L."/>
            <person name="Zheng H."/>
            <person name="Zheng H."/>
            <person name="Xu S."/>
            <person name="Wang S."/>
            <person name="Zeng Z."/>
            <person name="Hu F."/>
            <person name="Su S."/>
            <person name="Wu J."/>
        </authorList>
    </citation>
    <scope>NUCLEOTIDE SEQUENCE [LARGE SCALE GENOMIC DNA]</scope>
    <source>
        <tissue evidence="12">Pupae without intestine</tissue>
    </source>
</reference>
<dbReference type="InterPro" id="IPR036249">
    <property type="entry name" value="Thioredoxin-like_sf"/>
</dbReference>
<dbReference type="InterPro" id="IPR013766">
    <property type="entry name" value="Thioredoxin_domain"/>
</dbReference>
<dbReference type="CDD" id="cd03015">
    <property type="entry name" value="PRX_Typ2cys"/>
    <property type="match status" value="1"/>
</dbReference>
<evidence type="ECO:0000256" key="5">
    <source>
        <dbReference type="ARBA" id="ARBA00023002"/>
    </source>
</evidence>